<dbReference type="EMBL" id="CCYA01000260">
    <property type="protein sequence ID" value="CEH15374.1"/>
    <property type="molecule type" value="Genomic_DNA"/>
</dbReference>
<protein>
    <submittedName>
        <fullName evidence="1">Uncharacterized protein</fullName>
    </submittedName>
</protein>
<organism evidence="1 2">
    <name type="scientific">Ceraceosorus bombacis</name>
    <dbReference type="NCBI Taxonomy" id="401625"/>
    <lineage>
        <taxon>Eukaryota</taxon>
        <taxon>Fungi</taxon>
        <taxon>Dikarya</taxon>
        <taxon>Basidiomycota</taxon>
        <taxon>Ustilaginomycotina</taxon>
        <taxon>Exobasidiomycetes</taxon>
        <taxon>Ceraceosorales</taxon>
        <taxon>Ceraceosoraceae</taxon>
        <taxon>Ceraceosorus</taxon>
    </lineage>
</organism>
<reference evidence="1 2" key="1">
    <citation type="submission" date="2014-09" db="EMBL/GenBank/DDBJ databases">
        <authorList>
            <person name="Magalhaes I.L.F."/>
            <person name="Oliveira U."/>
            <person name="Santos F.R."/>
            <person name="Vidigal T.H.D.A."/>
            <person name="Brescovit A.D."/>
            <person name="Santos A.J."/>
        </authorList>
    </citation>
    <scope>NUCLEOTIDE SEQUENCE [LARGE SCALE GENOMIC DNA]</scope>
</reference>
<proteinExistence type="predicted"/>
<sequence>MQRKSGDDWNRPVKEARNRYNVGDGIKGVGHVINRRGSTDASTEVLKGRVDGECAPGTQSLVVKKVVIFTNGNEEGSPVVERLTLSSKPLAKVVNVGELHRLEVQLQVSAGPTEGGEPELGIIAHL</sequence>
<dbReference type="Proteomes" id="UP000054845">
    <property type="component" value="Unassembled WGS sequence"/>
</dbReference>
<evidence type="ECO:0000313" key="1">
    <source>
        <dbReference type="EMBL" id="CEH15374.1"/>
    </source>
</evidence>
<dbReference type="AlphaFoldDB" id="A0A0P1BH68"/>
<keyword evidence="2" id="KW-1185">Reference proteome</keyword>
<name>A0A0P1BH68_9BASI</name>
<evidence type="ECO:0000313" key="2">
    <source>
        <dbReference type="Proteomes" id="UP000054845"/>
    </source>
</evidence>
<accession>A0A0P1BH68</accession>